<evidence type="ECO:0000313" key="3">
    <source>
        <dbReference type="Proteomes" id="UP000248544"/>
    </source>
</evidence>
<evidence type="ECO:0000313" key="2">
    <source>
        <dbReference type="EMBL" id="PZG19602.1"/>
    </source>
</evidence>
<keyword evidence="1" id="KW-0472">Membrane</keyword>
<protein>
    <submittedName>
        <fullName evidence="2">Uncharacterized protein</fullName>
    </submittedName>
</protein>
<dbReference type="Proteomes" id="UP000248544">
    <property type="component" value="Unassembled WGS sequence"/>
</dbReference>
<sequence>MARAPVRRPRRLFFVSFVESFVPFRIPSVAALLAALLLAFAAPAAAHPFGPPSTASLRADGPRVELAWRSAEDDWVALGRSLGAFEDPGSGPVSTALTGEQKLGRSAAVRAYLLARVRVAQRERVCPGRLAELRDLLAEGARFTFECPGPVSEVELTMTPLTDLNPAYRTVVSAASGKMMFTSSAGTQRVPVAGTAGGPPAAVYALGAGTLAVVLAAAGALVWRRARRGRVAA</sequence>
<feature type="transmembrane region" description="Helical" evidence="1">
    <location>
        <begin position="201"/>
        <end position="223"/>
    </location>
</feature>
<keyword evidence="1" id="KW-1133">Transmembrane helix</keyword>
<keyword evidence="3" id="KW-1185">Reference proteome</keyword>
<accession>A0A2W2E686</accession>
<proteinExistence type="predicted"/>
<dbReference type="EMBL" id="POUA01000628">
    <property type="protein sequence ID" value="PZG19602.1"/>
    <property type="molecule type" value="Genomic_DNA"/>
</dbReference>
<evidence type="ECO:0000256" key="1">
    <source>
        <dbReference type="SAM" id="Phobius"/>
    </source>
</evidence>
<dbReference type="AlphaFoldDB" id="A0A2W2E686"/>
<organism evidence="2 3">
    <name type="scientific">Spongiactinospora gelatinilytica</name>
    <dbReference type="NCBI Taxonomy" id="2666298"/>
    <lineage>
        <taxon>Bacteria</taxon>
        <taxon>Bacillati</taxon>
        <taxon>Actinomycetota</taxon>
        <taxon>Actinomycetes</taxon>
        <taxon>Streptosporangiales</taxon>
        <taxon>Streptosporangiaceae</taxon>
        <taxon>Spongiactinospora</taxon>
    </lineage>
</organism>
<comment type="caution">
    <text evidence="2">The sequence shown here is derived from an EMBL/GenBank/DDBJ whole genome shotgun (WGS) entry which is preliminary data.</text>
</comment>
<keyword evidence="1" id="KW-0812">Transmembrane</keyword>
<gene>
    <name evidence="2" type="ORF">C1I98_37885</name>
</gene>
<name>A0A2W2E686_9ACTN</name>
<reference evidence="2 3" key="1">
    <citation type="submission" date="2018-01" db="EMBL/GenBank/DDBJ databases">
        <title>Draft genome sequence of Sphaerisporangium sp. 7K107.</title>
        <authorList>
            <person name="Sahin N."/>
            <person name="Saygin H."/>
            <person name="Ay H."/>
        </authorList>
    </citation>
    <scope>NUCLEOTIDE SEQUENCE [LARGE SCALE GENOMIC DNA]</scope>
    <source>
        <strain evidence="2 3">7K107</strain>
    </source>
</reference>